<reference evidence="2 3" key="1">
    <citation type="submission" date="2013-09" db="EMBL/GenBank/DDBJ databases">
        <title>Corchorus capsularis genome sequencing.</title>
        <authorList>
            <person name="Alam M."/>
            <person name="Haque M.S."/>
            <person name="Islam M.S."/>
            <person name="Emdad E.M."/>
            <person name="Islam M.M."/>
            <person name="Ahmed B."/>
            <person name="Halim A."/>
            <person name="Hossen Q.M.M."/>
            <person name="Hossain M.Z."/>
            <person name="Ahmed R."/>
            <person name="Khan M.M."/>
            <person name="Islam R."/>
            <person name="Rashid M.M."/>
            <person name="Khan S.A."/>
            <person name="Rahman M.S."/>
            <person name="Alam M."/>
        </authorList>
    </citation>
    <scope>NUCLEOTIDE SEQUENCE [LARGE SCALE GENOMIC DNA]</scope>
    <source>
        <strain evidence="3">cv. CVL-1</strain>
        <tissue evidence="2">Whole seedling</tissue>
    </source>
</reference>
<proteinExistence type="predicted"/>
<organism evidence="2 3">
    <name type="scientific">Corchorus capsularis</name>
    <name type="common">Jute</name>
    <dbReference type="NCBI Taxonomy" id="210143"/>
    <lineage>
        <taxon>Eukaryota</taxon>
        <taxon>Viridiplantae</taxon>
        <taxon>Streptophyta</taxon>
        <taxon>Embryophyta</taxon>
        <taxon>Tracheophyta</taxon>
        <taxon>Spermatophyta</taxon>
        <taxon>Magnoliopsida</taxon>
        <taxon>eudicotyledons</taxon>
        <taxon>Gunneridae</taxon>
        <taxon>Pentapetalae</taxon>
        <taxon>rosids</taxon>
        <taxon>malvids</taxon>
        <taxon>Malvales</taxon>
        <taxon>Malvaceae</taxon>
        <taxon>Grewioideae</taxon>
        <taxon>Apeibeae</taxon>
        <taxon>Corchorus</taxon>
    </lineage>
</organism>
<feature type="compositionally biased region" description="Basic and acidic residues" evidence="1">
    <location>
        <begin position="1"/>
        <end position="11"/>
    </location>
</feature>
<protein>
    <submittedName>
        <fullName evidence="2">Uncharacterized protein</fullName>
    </submittedName>
</protein>
<evidence type="ECO:0000313" key="2">
    <source>
        <dbReference type="EMBL" id="OMO56213.1"/>
    </source>
</evidence>
<evidence type="ECO:0000313" key="3">
    <source>
        <dbReference type="Proteomes" id="UP000188268"/>
    </source>
</evidence>
<comment type="caution">
    <text evidence="2">The sequence shown here is derived from an EMBL/GenBank/DDBJ whole genome shotgun (WGS) entry which is preliminary data.</text>
</comment>
<dbReference type="EMBL" id="AWWV01014529">
    <property type="protein sequence ID" value="OMO56213.1"/>
    <property type="molecule type" value="Genomic_DNA"/>
</dbReference>
<evidence type="ECO:0000256" key="1">
    <source>
        <dbReference type="SAM" id="MobiDB-lite"/>
    </source>
</evidence>
<sequence>MNTFEYQEHKPRTQPPATAIHRSRKTPKATKTLHSPYPTQIWP</sequence>
<accession>A0A1R3GDR9</accession>
<gene>
    <name evidence="2" type="ORF">CCACVL1_26693</name>
</gene>
<keyword evidence="3" id="KW-1185">Reference proteome</keyword>
<name>A0A1R3GDR9_COCAP</name>
<dbReference type="Gramene" id="OMO56213">
    <property type="protein sequence ID" value="OMO56213"/>
    <property type="gene ID" value="CCACVL1_26693"/>
</dbReference>
<feature type="region of interest" description="Disordered" evidence="1">
    <location>
        <begin position="1"/>
        <end position="43"/>
    </location>
</feature>
<dbReference type="AlphaFoldDB" id="A0A1R3GDR9"/>
<dbReference type="Proteomes" id="UP000188268">
    <property type="component" value="Unassembled WGS sequence"/>
</dbReference>